<feature type="signal peptide" evidence="1">
    <location>
        <begin position="1"/>
        <end position="25"/>
    </location>
</feature>
<evidence type="ECO:0000256" key="1">
    <source>
        <dbReference type="SAM" id="SignalP"/>
    </source>
</evidence>
<dbReference type="SUPFAM" id="SSF56935">
    <property type="entry name" value="Porins"/>
    <property type="match status" value="1"/>
</dbReference>
<evidence type="ECO:0000313" key="3">
    <source>
        <dbReference type="Proteomes" id="UP000006732"/>
    </source>
</evidence>
<organism evidence="2 3">
    <name type="scientific">Pelobacter propionicus (strain DSM 2379 / NBRC 103807 / OttBd1)</name>
    <dbReference type="NCBI Taxonomy" id="338966"/>
    <lineage>
        <taxon>Bacteria</taxon>
        <taxon>Pseudomonadati</taxon>
        <taxon>Thermodesulfobacteriota</taxon>
        <taxon>Desulfuromonadia</taxon>
        <taxon>Desulfuromonadales</taxon>
        <taxon>Desulfuromonadaceae</taxon>
        <taxon>Pelobacter</taxon>
    </lineage>
</organism>
<dbReference type="eggNOG" id="ENOG502ZBGT">
    <property type="taxonomic scope" value="Bacteria"/>
</dbReference>
<gene>
    <name evidence="2" type="ordered locus">Ppro_0521</name>
</gene>
<dbReference type="EMBL" id="CP000482">
    <property type="protein sequence ID" value="ABK98152.1"/>
    <property type="molecule type" value="Genomic_DNA"/>
</dbReference>
<name>A1ALD2_PELPD</name>
<dbReference type="AlphaFoldDB" id="A1ALD2"/>
<protein>
    <submittedName>
        <fullName evidence="2">LamB porin family protein, putative</fullName>
    </submittedName>
</protein>
<dbReference type="OrthoDB" id="5416951at2"/>
<accession>A1ALD2</accession>
<keyword evidence="3" id="KW-1185">Reference proteome</keyword>
<evidence type="ECO:0000313" key="2">
    <source>
        <dbReference type="EMBL" id="ABK98152.1"/>
    </source>
</evidence>
<dbReference type="KEGG" id="ppd:Ppro_0521"/>
<dbReference type="TCDB" id="1.B.61.1.2">
    <property type="family name" value="the delta-proteobacterial porin (delta-porin) family"/>
</dbReference>
<dbReference type="Proteomes" id="UP000006732">
    <property type="component" value="Chromosome"/>
</dbReference>
<reference evidence="2 3" key="1">
    <citation type="submission" date="2006-10" db="EMBL/GenBank/DDBJ databases">
        <title>Complete sequence of chromosome of Pelobacter propionicus DSM 2379.</title>
        <authorList>
            <consortium name="US DOE Joint Genome Institute"/>
            <person name="Copeland A."/>
            <person name="Lucas S."/>
            <person name="Lapidus A."/>
            <person name="Barry K."/>
            <person name="Detter J.C."/>
            <person name="Glavina del Rio T."/>
            <person name="Hammon N."/>
            <person name="Israni S."/>
            <person name="Dalin E."/>
            <person name="Tice H."/>
            <person name="Pitluck S."/>
            <person name="Saunders E."/>
            <person name="Brettin T."/>
            <person name="Bruce D."/>
            <person name="Han C."/>
            <person name="Tapia R."/>
            <person name="Schmutz J."/>
            <person name="Larimer F."/>
            <person name="Land M."/>
            <person name="Hauser L."/>
            <person name="Kyrpides N."/>
            <person name="Kim E."/>
            <person name="Lovley D."/>
            <person name="Richardson P."/>
        </authorList>
    </citation>
    <scope>NUCLEOTIDE SEQUENCE [LARGE SCALE GENOMIC DNA]</scope>
    <source>
        <strain evidence="3">DSM 2379 / NBRC 103807 / OttBd1</strain>
    </source>
</reference>
<dbReference type="STRING" id="338966.Ppro_0521"/>
<dbReference type="HOGENOM" id="CLU_045956_0_0_7"/>
<proteinExistence type="predicted"/>
<sequence length="464" mass="50214">MKFSKTLMSITAAGALCAAATPALAFDNEIHGSYLMKYFVTNYEAVGNRYIFRDSDNDFTNSRSRKTSNYFDTRTRFYYSAKASDDLKLVTAFEIDAVFGDRAQQTARNGGAALEADQVNLETKWVYLDFKIPSTPVKITAGIQPIKDKFKGIFFDADVAGINSVTTMGPATIGLGYFRAYDSDLFTTSNDNTNARGVDNLDIVALSADYNVNKNLRVGGAYYLYNDDRSANTLTVHCFGANFDAKINKLALSGFAAMQQGEVKNSDVSISALAFNLAAKHPVGPGTLKVAALYTTGDDGDNNTNTAWQAVNQSPNGANNGTNGNTNMTNSYNESGMMLLNRNTSTGGTTTDYHLVQGAGNLDQGVILATIGYDATINPKWYAKTNVGAAWVSSNNSQMTNLKTHGNNFIGTEINLETGYKLYDNLTASVQGAYVILGGYYSDMDNGRDPANPFTARLALNYAF</sequence>
<keyword evidence="1" id="KW-0732">Signal</keyword>
<feature type="chain" id="PRO_5002631970" evidence="1">
    <location>
        <begin position="26"/>
        <end position="464"/>
    </location>
</feature>
<dbReference type="RefSeq" id="WP_011734466.1">
    <property type="nucleotide sequence ID" value="NC_008609.1"/>
</dbReference>